<evidence type="ECO:0000256" key="1">
    <source>
        <dbReference type="SAM" id="Phobius"/>
    </source>
</evidence>
<gene>
    <name evidence="2" type="ORF">CSP5_1788</name>
</gene>
<proteinExistence type="predicted"/>
<evidence type="ECO:0000313" key="3">
    <source>
        <dbReference type="Proteomes" id="UP000195607"/>
    </source>
</evidence>
<name>A0A1N5WFU9_9ARCH</name>
<accession>A0A1N5WFU9</accession>
<dbReference type="EMBL" id="LT671858">
    <property type="protein sequence ID" value="SIM83605.1"/>
    <property type="molecule type" value="Genomic_DNA"/>
</dbReference>
<dbReference type="Proteomes" id="UP000195607">
    <property type="component" value="Chromosome I"/>
</dbReference>
<keyword evidence="1" id="KW-0472">Membrane</keyword>
<feature type="transmembrane region" description="Helical" evidence="1">
    <location>
        <begin position="31"/>
        <end position="47"/>
    </location>
</feature>
<reference evidence="2 3" key="1">
    <citation type="submission" date="2016-04" db="EMBL/GenBank/DDBJ databases">
        <authorList>
            <person name="Evans L.H."/>
            <person name="Alamgir A."/>
            <person name="Owens N."/>
            <person name="Weber N.D."/>
            <person name="Virtaneva K."/>
            <person name="Barbian K."/>
            <person name="Babar A."/>
            <person name="Rosenke K."/>
        </authorList>
    </citation>
    <scope>NUCLEOTIDE SEQUENCE [LARGE SCALE GENOMIC DNA]</scope>
    <source>
        <strain evidence="3">S5(T) (JCM 30642 \VKM B-2941)</strain>
    </source>
</reference>
<organism evidence="2 3">
    <name type="scientific">Cuniculiplasma divulgatum</name>
    <dbReference type="NCBI Taxonomy" id="1673428"/>
    <lineage>
        <taxon>Archaea</taxon>
        <taxon>Methanobacteriati</taxon>
        <taxon>Thermoplasmatota</taxon>
        <taxon>Thermoplasmata</taxon>
        <taxon>Thermoplasmatales</taxon>
        <taxon>Cuniculiplasmataceae</taxon>
        <taxon>Cuniculiplasma</taxon>
    </lineage>
</organism>
<sequence length="146" mass="16484">MTLVKAKEKENTYWYFSDGGGVRMITYSGKLFWVTFFVVFVLFWLFVGIGGAIGGAITGGIVSIAFEAVVSSPKVKRWDSMPLKQLEGEEKSKTLPWSSMKKVTFNAPERLEVTVDERVHKMKVLTDVEVTQKLLKDHLGSRFSEI</sequence>
<keyword evidence="1" id="KW-0812">Transmembrane</keyword>
<dbReference type="AlphaFoldDB" id="A0A1N5WFU9"/>
<protein>
    <submittedName>
        <fullName evidence="2">Uncharacterized protein</fullName>
    </submittedName>
</protein>
<evidence type="ECO:0000313" key="2">
    <source>
        <dbReference type="EMBL" id="SIM83605.1"/>
    </source>
</evidence>
<keyword evidence="1" id="KW-1133">Transmembrane helix</keyword>